<dbReference type="RefSeq" id="YP_009169444.1">
    <property type="nucleotide sequence ID" value="NC_028002.1"/>
</dbReference>
<evidence type="ECO:0000256" key="5">
    <source>
        <dbReference type="ARBA" id="ARBA00022967"/>
    </source>
</evidence>
<accession>A0A0M3WMM0</accession>
<dbReference type="AlphaFoldDB" id="A0A0M3WMM0"/>
<sequence length="267" mass="30109">MSTNFTLFMGRNPFHLVEFSPWPLTGSMGALFLTSGLAGWFHGYSYITMVLGLILIAVTMVQWWRDVIREATFQGFHTMQVSKGLRWGMILFIVSEVCFFFAFFWAYFHSSLAPSIELGSCWPPMGITPLNPFEVPLLNTGVLLASGVTVTWAHHSLMEGDRLGGTQGLAITVILGGYFSFLQGMEYYEASFTIADGAYGSTFFVATGFHGLHVLIGSTFLSVCLARVWLQHFSTGHHFGFEAAAWYWHFVDVVWLFLYLCIYWWGC</sequence>
<evidence type="ECO:0000256" key="8">
    <source>
        <dbReference type="RuleBase" id="RU003375"/>
    </source>
</evidence>
<evidence type="ECO:0000256" key="9">
    <source>
        <dbReference type="SAM" id="Phobius"/>
    </source>
</evidence>
<comment type="similarity">
    <text evidence="2 8">Belongs to the cytochrome c oxidase subunit 3 family.</text>
</comment>
<evidence type="ECO:0000313" key="11">
    <source>
        <dbReference type="EMBL" id="AKL90641.1"/>
    </source>
</evidence>
<dbReference type="PANTHER" id="PTHR11403:SF7">
    <property type="entry name" value="CYTOCHROME C OXIDASE SUBUNIT 3"/>
    <property type="match status" value="1"/>
</dbReference>
<evidence type="ECO:0000256" key="1">
    <source>
        <dbReference type="ARBA" id="ARBA00004141"/>
    </source>
</evidence>
<keyword evidence="8 11" id="KW-0496">Mitochondrion</keyword>
<evidence type="ECO:0000256" key="3">
    <source>
        <dbReference type="ARBA" id="ARBA00015944"/>
    </source>
</evidence>
<reference evidence="11" key="1">
    <citation type="journal article" date="2015" name="Mol. Phylogenet. Evol.">
        <title>Caenogastropod mitogenomics.</title>
        <authorList>
            <person name="Osca D."/>
            <person name="Templado J."/>
            <person name="Zardoya R."/>
        </authorList>
    </citation>
    <scope>NUCLEOTIDE SEQUENCE</scope>
</reference>
<feature type="transmembrane region" description="Helical" evidence="9">
    <location>
        <begin position="203"/>
        <end position="225"/>
    </location>
</feature>
<dbReference type="FunFam" id="1.20.120.80:FF:000002">
    <property type="entry name" value="Cytochrome c oxidase subunit 3"/>
    <property type="match status" value="1"/>
</dbReference>
<keyword evidence="6 9" id="KW-1133">Transmembrane helix</keyword>
<dbReference type="SUPFAM" id="SSF81452">
    <property type="entry name" value="Cytochrome c oxidase subunit III-like"/>
    <property type="match status" value="1"/>
</dbReference>
<keyword evidence="5" id="KW-1278">Translocase</keyword>
<comment type="subcellular location">
    <subcellularLocation>
        <location evidence="1">Membrane</location>
        <topology evidence="1">Multi-pass membrane protein</topology>
    </subcellularLocation>
</comment>
<protein>
    <recommendedName>
        <fullName evidence="3 8">Cytochrome c oxidase subunit 3</fullName>
    </recommendedName>
</protein>
<organism evidence="11">
    <name type="scientific">Naticarius hebraeus</name>
    <dbReference type="NCBI Taxonomy" id="488663"/>
    <lineage>
        <taxon>Eukaryota</taxon>
        <taxon>Metazoa</taxon>
        <taxon>Spiralia</taxon>
        <taxon>Lophotrochozoa</taxon>
        <taxon>Mollusca</taxon>
        <taxon>Gastropoda</taxon>
        <taxon>Caenogastropoda</taxon>
        <taxon>Littorinimorpha</taxon>
        <taxon>Naticoidea</taxon>
        <taxon>Naticidae</taxon>
        <taxon>Naticarius</taxon>
    </lineage>
</organism>
<dbReference type="GO" id="GO:0016020">
    <property type="term" value="C:membrane"/>
    <property type="evidence" value="ECO:0007669"/>
    <property type="project" value="UniProtKB-SubCell"/>
</dbReference>
<keyword evidence="4 8" id="KW-0812">Transmembrane</keyword>
<feature type="transmembrane region" description="Helical" evidence="9">
    <location>
        <begin position="246"/>
        <end position="266"/>
    </location>
</feature>
<proteinExistence type="inferred from homology"/>
<feature type="transmembrane region" description="Helical" evidence="9">
    <location>
        <begin position="85"/>
        <end position="108"/>
    </location>
</feature>
<feature type="domain" description="Heme-copper oxidase subunit III family profile" evidence="10">
    <location>
        <begin position="10"/>
        <end position="267"/>
    </location>
</feature>
<dbReference type="InterPro" id="IPR024791">
    <property type="entry name" value="Cyt_c/ubiquinol_Oxase_su3"/>
</dbReference>
<evidence type="ECO:0000256" key="4">
    <source>
        <dbReference type="ARBA" id="ARBA00022692"/>
    </source>
</evidence>
<dbReference type="GeneID" id="26042501"/>
<dbReference type="InterPro" id="IPR000298">
    <property type="entry name" value="Cyt_c_oxidase-like_su3"/>
</dbReference>
<dbReference type="InterPro" id="IPR035973">
    <property type="entry name" value="Cyt_c_oxidase_su3-like_sf"/>
</dbReference>
<dbReference type="Pfam" id="PF00510">
    <property type="entry name" value="COX3"/>
    <property type="match status" value="1"/>
</dbReference>
<feature type="transmembrane region" description="Helical" evidence="9">
    <location>
        <begin position="165"/>
        <end position="183"/>
    </location>
</feature>
<dbReference type="EMBL" id="KP716634">
    <property type="protein sequence ID" value="AKL90641.1"/>
    <property type="molecule type" value="Genomic_DNA"/>
</dbReference>
<gene>
    <name evidence="11" type="primary">COX3</name>
</gene>
<feature type="transmembrane region" description="Helical" evidence="9">
    <location>
        <begin position="46"/>
        <end position="64"/>
    </location>
</feature>
<evidence type="ECO:0000256" key="7">
    <source>
        <dbReference type="ARBA" id="ARBA00023136"/>
    </source>
</evidence>
<dbReference type="GO" id="GO:0005739">
    <property type="term" value="C:mitochondrion"/>
    <property type="evidence" value="ECO:0007669"/>
    <property type="project" value="TreeGrafter"/>
</dbReference>
<dbReference type="InterPro" id="IPR033945">
    <property type="entry name" value="Cyt_c_oxase_su3_dom"/>
</dbReference>
<comment type="function">
    <text evidence="8">Component of the cytochrome c oxidase, the last enzyme in the mitochondrial electron transport chain which drives oxidative phosphorylation. The respiratory chain contains 3 multisubunit complexes succinate dehydrogenase (complex II, CII), ubiquinol-cytochrome c oxidoreductase (cytochrome b-c1 complex, complex III, CIII) and cytochrome c oxidase (complex IV, CIV), that cooperate to transfer electrons derived from NADH and succinate to molecular oxygen, creating an electrochemical gradient over the inner membrane that drives transmembrane transport and the ATP synthase. Cytochrome c oxidase is the component of the respiratory chain that catalyzes the reduction of oxygen to water. Electrons originating from reduced cytochrome c in the intermembrane space (IMS) are transferred via the dinuclear copper A center (CU(A)) of subunit 2 and heme A of subunit 1 to the active site in subunit 1, a binuclear center (BNC) formed by heme A3 and copper B (CU(B)). The BNC reduces molecular oxygen to 2 water molecules using 4 electrons from cytochrome c in the IMS and 4 protons from the mitochondrial matrix.</text>
</comment>
<dbReference type="Gene3D" id="1.20.120.80">
    <property type="entry name" value="Cytochrome c oxidase, subunit III, four-helix bundle"/>
    <property type="match status" value="1"/>
</dbReference>
<evidence type="ECO:0000256" key="6">
    <source>
        <dbReference type="ARBA" id="ARBA00022989"/>
    </source>
</evidence>
<dbReference type="CTD" id="4514"/>
<evidence type="ECO:0000259" key="10">
    <source>
        <dbReference type="PROSITE" id="PS50253"/>
    </source>
</evidence>
<dbReference type="PROSITE" id="PS50253">
    <property type="entry name" value="COX3"/>
    <property type="match status" value="1"/>
</dbReference>
<dbReference type="GO" id="GO:0004129">
    <property type="term" value="F:cytochrome-c oxidase activity"/>
    <property type="evidence" value="ECO:0007669"/>
    <property type="project" value="InterPro"/>
</dbReference>
<dbReference type="InterPro" id="IPR013833">
    <property type="entry name" value="Cyt_c_oxidase_su3_a-hlx"/>
</dbReference>
<dbReference type="GO" id="GO:0006123">
    <property type="term" value="P:mitochondrial electron transport, cytochrome c to oxygen"/>
    <property type="evidence" value="ECO:0007669"/>
    <property type="project" value="TreeGrafter"/>
</dbReference>
<evidence type="ECO:0000256" key="2">
    <source>
        <dbReference type="ARBA" id="ARBA00010581"/>
    </source>
</evidence>
<name>A0A0M3WMM0_9CAEN</name>
<dbReference type="Gene3D" id="1.10.287.70">
    <property type="match status" value="1"/>
</dbReference>
<geneLocation type="mitochondrion" evidence="11"/>
<keyword evidence="7 9" id="KW-0472">Membrane</keyword>
<dbReference type="PANTHER" id="PTHR11403">
    <property type="entry name" value="CYTOCHROME C OXIDASE SUBUNIT III"/>
    <property type="match status" value="1"/>
</dbReference>
<dbReference type="CDD" id="cd01665">
    <property type="entry name" value="Cyt_c_Oxidase_III"/>
    <property type="match status" value="1"/>
</dbReference>